<evidence type="ECO:0000313" key="2">
    <source>
        <dbReference type="EMBL" id="CAL1531523.1"/>
    </source>
</evidence>
<accession>A0AAV2HDL6</accession>
<name>A0AAV2HDL6_LYMST</name>
<feature type="signal peptide" evidence="1">
    <location>
        <begin position="1"/>
        <end position="20"/>
    </location>
</feature>
<sequence>MATLYLVYFLTTLATFSVLAVDRDVMKREADLGRRVEDFCFFQCISDPDLDCHDKCMGLIIKRQLQFPEDPECTPVCGDDADCNIGCRNLDLGKRLEDMCFFQCLFDPDLDCHDKCMGLIIKRQLQFLEDPECTPVCGDDEDCNIRCRNLDLGKRSDN</sequence>
<reference evidence="2 3" key="1">
    <citation type="submission" date="2024-04" db="EMBL/GenBank/DDBJ databases">
        <authorList>
            <consortium name="Genoscope - CEA"/>
            <person name="William W."/>
        </authorList>
    </citation>
    <scope>NUCLEOTIDE SEQUENCE [LARGE SCALE GENOMIC DNA]</scope>
</reference>
<keyword evidence="1" id="KW-0732">Signal</keyword>
<gene>
    <name evidence="2" type="ORF">GSLYS_00005618001</name>
</gene>
<keyword evidence="3" id="KW-1185">Reference proteome</keyword>
<feature type="chain" id="PRO_5043673969" evidence="1">
    <location>
        <begin position="21"/>
        <end position="158"/>
    </location>
</feature>
<comment type="caution">
    <text evidence="2">The sequence shown here is derived from an EMBL/GenBank/DDBJ whole genome shotgun (WGS) entry which is preliminary data.</text>
</comment>
<evidence type="ECO:0000256" key="1">
    <source>
        <dbReference type="SAM" id="SignalP"/>
    </source>
</evidence>
<evidence type="ECO:0000313" key="3">
    <source>
        <dbReference type="Proteomes" id="UP001497497"/>
    </source>
</evidence>
<organism evidence="2 3">
    <name type="scientific">Lymnaea stagnalis</name>
    <name type="common">Great pond snail</name>
    <name type="synonym">Helix stagnalis</name>
    <dbReference type="NCBI Taxonomy" id="6523"/>
    <lineage>
        <taxon>Eukaryota</taxon>
        <taxon>Metazoa</taxon>
        <taxon>Spiralia</taxon>
        <taxon>Lophotrochozoa</taxon>
        <taxon>Mollusca</taxon>
        <taxon>Gastropoda</taxon>
        <taxon>Heterobranchia</taxon>
        <taxon>Euthyneura</taxon>
        <taxon>Panpulmonata</taxon>
        <taxon>Hygrophila</taxon>
        <taxon>Lymnaeoidea</taxon>
        <taxon>Lymnaeidae</taxon>
        <taxon>Lymnaea</taxon>
    </lineage>
</organism>
<dbReference type="AlphaFoldDB" id="A0AAV2HDL6"/>
<dbReference type="Proteomes" id="UP001497497">
    <property type="component" value="Unassembled WGS sequence"/>
</dbReference>
<dbReference type="EMBL" id="CAXITT010000091">
    <property type="protein sequence ID" value="CAL1531523.1"/>
    <property type="molecule type" value="Genomic_DNA"/>
</dbReference>
<protein>
    <submittedName>
        <fullName evidence="2">Uncharacterized protein</fullName>
    </submittedName>
</protein>
<proteinExistence type="predicted"/>